<dbReference type="PANTHER" id="PTHR24559:SF431">
    <property type="entry name" value="RNA-DIRECTED DNA POLYMERASE HOMOLOG"/>
    <property type="match status" value="1"/>
</dbReference>
<name>A0A6I9R4C8_ELAGV</name>
<organism evidence="2 3">
    <name type="scientific">Elaeis guineensis var. tenera</name>
    <name type="common">Oil palm</name>
    <dbReference type="NCBI Taxonomy" id="51953"/>
    <lineage>
        <taxon>Eukaryota</taxon>
        <taxon>Viridiplantae</taxon>
        <taxon>Streptophyta</taxon>
        <taxon>Embryophyta</taxon>
        <taxon>Tracheophyta</taxon>
        <taxon>Spermatophyta</taxon>
        <taxon>Magnoliopsida</taxon>
        <taxon>Liliopsida</taxon>
        <taxon>Arecaceae</taxon>
        <taxon>Arecoideae</taxon>
        <taxon>Cocoseae</taxon>
        <taxon>Elaeidinae</taxon>
        <taxon>Elaeis</taxon>
    </lineage>
</organism>
<evidence type="ECO:0000313" key="3">
    <source>
        <dbReference type="RefSeq" id="XP_010919416.1"/>
    </source>
</evidence>
<dbReference type="OrthoDB" id="779804at2759"/>
<proteinExistence type="predicted"/>
<dbReference type="Gene3D" id="3.30.70.270">
    <property type="match status" value="1"/>
</dbReference>
<feature type="domain" description="RNase H type-1" evidence="1">
    <location>
        <begin position="89"/>
        <end position="140"/>
    </location>
</feature>
<dbReference type="GO" id="GO:0003676">
    <property type="term" value="F:nucleic acid binding"/>
    <property type="evidence" value="ECO:0007669"/>
    <property type="project" value="InterPro"/>
</dbReference>
<dbReference type="InterPro" id="IPR002156">
    <property type="entry name" value="RNaseH_domain"/>
</dbReference>
<dbReference type="SUPFAM" id="SSF56672">
    <property type="entry name" value="DNA/RNA polymerases"/>
    <property type="match status" value="1"/>
</dbReference>
<dbReference type="GO" id="GO:0004523">
    <property type="term" value="F:RNA-DNA hybrid ribonuclease activity"/>
    <property type="evidence" value="ECO:0007669"/>
    <property type="project" value="InterPro"/>
</dbReference>
<dbReference type="AlphaFoldDB" id="A0A6I9R4C8"/>
<dbReference type="InParanoid" id="A0A6I9R4C8"/>
<evidence type="ECO:0000313" key="2">
    <source>
        <dbReference type="Proteomes" id="UP000504607"/>
    </source>
</evidence>
<dbReference type="PANTHER" id="PTHR24559">
    <property type="entry name" value="TRANSPOSON TY3-I GAG-POL POLYPROTEIN"/>
    <property type="match status" value="1"/>
</dbReference>
<sequence length="159" mass="18475">MEVYVDDMIEKSAEEDQHIADLEEVFGELRKHQMKLNPNKCTFGVISDKFFDFLINQKAIEANFEKIRALLEINYPTAIREIQQLMGQLVISQVQSQFEAKNSTIARYLQNVKELSKGFEEFEVLQILRSENARADTLSHLTMSDFFRAESEGTYRIAE</sequence>
<reference evidence="3" key="1">
    <citation type="submission" date="2025-08" db="UniProtKB">
        <authorList>
            <consortium name="RefSeq"/>
        </authorList>
    </citation>
    <scope>IDENTIFICATION</scope>
</reference>
<evidence type="ECO:0000259" key="1">
    <source>
        <dbReference type="Pfam" id="PF13456"/>
    </source>
</evidence>
<dbReference type="Proteomes" id="UP000504607">
    <property type="component" value="Chromosome 4"/>
</dbReference>
<gene>
    <name evidence="3" type="primary">LOC105043537</name>
</gene>
<dbReference type="Gene3D" id="3.30.420.10">
    <property type="entry name" value="Ribonuclease H-like superfamily/Ribonuclease H"/>
    <property type="match status" value="1"/>
</dbReference>
<dbReference type="InterPro" id="IPR053134">
    <property type="entry name" value="RNA-dir_DNA_polymerase"/>
</dbReference>
<keyword evidence="2" id="KW-1185">Reference proteome</keyword>
<dbReference type="InterPro" id="IPR043128">
    <property type="entry name" value="Rev_trsase/Diguanyl_cyclase"/>
</dbReference>
<dbReference type="InterPro" id="IPR036397">
    <property type="entry name" value="RNaseH_sf"/>
</dbReference>
<dbReference type="InterPro" id="IPR043502">
    <property type="entry name" value="DNA/RNA_pol_sf"/>
</dbReference>
<dbReference type="RefSeq" id="XP_010919416.1">
    <property type="nucleotide sequence ID" value="XM_010921114.1"/>
</dbReference>
<dbReference type="Pfam" id="PF13456">
    <property type="entry name" value="RVT_3"/>
    <property type="match status" value="1"/>
</dbReference>
<accession>A0A6I9R4C8</accession>
<protein>
    <submittedName>
        <fullName evidence="3">Uncharacterized protein LOC105043537</fullName>
    </submittedName>
</protein>